<evidence type="ECO:0000313" key="1">
    <source>
        <dbReference type="EMBL" id="PHZ84959.1"/>
    </source>
</evidence>
<keyword evidence="2" id="KW-1185">Reference proteome</keyword>
<dbReference type="Proteomes" id="UP000229730">
    <property type="component" value="Unassembled WGS sequence"/>
</dbReference>
<evidence type="ECO:0000313" key="2">
    <source>
        <dbReference type="Proteomes" id="UP000229730"/>
    </source>
</evidence>
<dbReference type="RefSeq" id="WP_099472540.1">
    <property type="nucleotide sequence ID" value="NZ_CP041025.1"/>
</dbReference>
<name>A0A2G4YRJ7_9PROT</name>
<comment type="caution">
    <text evidence="1">The sequence shown here is derived from an EMBL/GenBank/DDBJ whole genome shotgun (WGS) entry which is preliminary data.</text>
</comment>
<dbReference type="EMBL" id="PDEM01000020">
    <property type="protein sequence ID" value="PHZ84959.1"/>
    <property type="molecule type" value="Genomic_DNA"/>
</dbReference>
<sequence>MYGLRTPAVLSLILARLGRGVGQFMLSVMLLNIFAATALSAQSAAQMAAAEDDLFASTLSVVICTPQGLRRITLDENGEPVDSNDDVSGNCVHCLPCHKGALQAISTENGLSPVVILASYRFSFDTGAALPPTSSRNRACPPRAPPYA</sequence>
<proteinExistence type="predicted"/>
<evidence type="ECO:0008006" key="3">
    <source>
        <dbReference type="Google" id="ProtNLM"/>
    </source>
</evidence>
<dbReference type="InParanoid" id="A0A2G4YRJ7"/>
<protein>
    <recommendedName>
        <fullName evidence="3">DUF2946 domain-containing protein</fullName>
    </recommendedName>
</protein>
<accession>A0A2G4YRJ7</accession>
<dbReference type="AlphaFoldDB" id="A0A2G4YRJ7"/>
<gene>
    <name evidence="1" type="ORF">CRD36_09560</name>
</gene>
<dbReference type="OrthoDB" id="7679338at2"/>
<organism evidence="1 2">
    <name type="scientific">Paremcibacter congregatus</name>
    <dbReference type="NCBI Taxonomy" id="2043170"/>
    <lineage>
        <taxon>Bacteria</taxon>
        <taxon>Pseudomonadati</taxon>
        <taxon>Pseudomonadota</taxon>
        <taxon>Alphaproteobacteria</taxon>
        <taxon>Emcibacterales</taxon>
        <taxon>Emcibacteraceae</taxon>
        <taxon>Paremcibacter</taxon>
    </lineage>
</organism>
<reference evidence="1 2" key="1">
    <citation type="submission" date="2017-10" db="EMBL/GenBank/DDBJ databases">
        <title>Frigbacter circumglobatus gen. nov. sp. nov., isolated from sediment cultured in situ.</title>
        <authorList>
            <person name="Zhao Z."/>
        </authorList>
    </citation>
    <scope>NUCLEOTIDE SEQUENCE [LARGE SCALE GENOMIC DNA]</scope>
    <source>
        <strain evidence="1 2">ZYL</strain>
    </source>
</reference>